<dbReference type="OrthoDB" id="416454at2759"/>
<comment type="caution">
    <text evidence="1">The sequence shown here is derived from an EMBL/GenBank/DDBJ whole genome shotgun (WGS) entry which is preliminary data.</text>
</comment>
<name>A0A3M0L1U9_HIRRU</name>
<protein>
    <recommendedName>
        <fullName evidence="3">Reverse transcriptase domain-containing protein</fullName>
    </recommendedName>
</protein>
<gene>
    <name evidence="1" type="ORF">DUI87_03580</name>
</gene>
<proteinExistence type="predicted"/>
<dbReference type="AlphaFoldDB" id="A0A3M0L1U9"/>
<sequence>MGKVWWVSFPPSKALDICPSLGNSAACRDEDTLSLRIQCWGKEVSTAMQGHLNKLELMGINVQPAIEEGMTPCNVVSRELTSVQSSSCAERAVRVLLAAILNGPSSKKIAPWSASGMWFFLSSQHCLLTTGRKLIAPYFTLSSLMKNHYRTDSYVDLIAVLEDIGSRTKLKRLVYKRGEWVNHVPGYWRPVLFIPCNFAGDCFSSEESVRGPVLFYLFINDMDRGIECTLSKFLDDFEMSGATDTPEGLDAIQRDVDKVENWASGNFMRFNKSLCKVLQLG</sequence>
<evidence type="ECO:0008006" key="3">
    <source>
        <dbReference type="Google" id="ProtNLM"/>
    </source>
</evidence>
<dbReference type="PANTHER" id="PTHR33332">
    <property type="entry name" value="REVERSE TRANSCRIPTASE DOMAIN-CONTAINING PROTEIN"/>
    <property type="match status" value="1"/>
</dbReference>
<keyword evidence="2" id="KW-1185">Reference proteome</keyword>
<evidence type="ECO:0000313" key="2">
    <source>
        <dbReference type="Proteomes" id="UP000269221"/>
    </source>
</evidence>
<dbReference type="STRING" id="333673.A0A3M0L1U9"/>
<reference evidence="1 2" key="1">
    <citation type="submission" date="2018-07" db="EMBL/GenBank/DDBJ databases">
        <title>A high quality draft genome assembly of the barn swallow (H. rustica rustica).</title>
        <authorList>
            <person name="Formenti G."/>
            <person name="Chiara M."/>
            <person name="Poveda L."/>
            <person name="Francoijs K.-J."/>
            <person name="Bonisoli-Alquati A."/>
            <person name="Canova L."/>
            <person name="Gianfranceschi L."/>
            <person name="Horner D.S."/>
            <person name="Saino N."/>
        </authorList>
    </citation>
    <scope>NUCLEOTIDE SEQUENCE [LARGE SCALE GENOMIC DNA]</scope>
    <source>
        <strain evidence="1">Chelidonia</strain>
        <tissue evidence="1">Blood</tissue>
    </source>
</reference>
<dbReference type="EMBL" id="QRBI01000095">
    <property type="protein sequence ID" value="RMC18981.1"/>
    <property type="molecule type" value="Genomic_DNA"/>
</dbReference>
<organism evidence="1 2">
    <name type="scientific">Hirundo rustica rustica</name>
    <dbReference type="NCBI Taxonomy" id="333673"/>
    <lineage>
        <taxon>Eukaryota</taxon>
        <taxon>Metazoa</taxon>
        <taxon>Chordata</taxon>
        <taxon>Craniata</taxon>
        <taxon>Vertebrata</taxon>
        <taxon>Euteleostomi</taxon>
        <taxon>Archelosauria</taxon>
        <taxon>Archosauria</taxon>
        <taxon>Dinosauria</taxon>
        <taxon>Saurischia</taxon>
        <taxon>Theropoda</taxon>
        <taxon>Coelurosauria</taxon>
        <taxon>Aves</taxon>
        <taxon>Neognathae</taxon>
        <taxon>Neoaves</taxon>
        <taxon>Telluraves</taxon>
        <taxon>Australaves</taxon>
        <taxon>Passeriformes</taxon>
        <taxon>Sylvioidea</taxon>
        <taxon>Hirundinidae</taxon>
        <taxon>Hirundo</taxon>
    </lineage>
</organism>
<evidence type="ECO:0000313" key="1">
    <source>
        <dbReference type="EMBL" id="RMC18981.1"/>
    </source>
</evidence>
<dbReference type="Proteomes" id="UP000269221">
    <property type="component" value="Unassembled WGS sequence"/>
</dbReference>
<accession>A0A3M0L1U9</accession>